<dbReference type="CDD" id="cd02020">
    <property type="entry name" value="CMPK"/>
    <property type="match status" value="1"/>
</dbReference>
<evidence type="ECO:0000256" key="8">
    <source>
        <dbReference type="HAMAP-Rule" id="MF_00238"/>
    </source>
</evidence>
<comment type="catalytic activity">
    <reaction evidence="6 8">
        <text>dCMP + ATP = dCDP + ADP</text>
        <dbReference type="Rhea" id="RHEA:25094"/>
        <dbReference type="ChEBI" id="CHEBI:30616"/>
        <dbReference type="ChEBI" id="CHEBI:57566"/>
        <dbReference type="ChEBI" id="CHEBI:58593"/>
        <dbReference type="ChEBI" id="CHEBI:456216"/>
        <dbReference type="EC" id="2.7.4.25"/>
    </reaction>
</comment>
<accession>A0ABQ5MXK4</accession>
<dbReference type="HAMAP" id="MF_00238">
    <property type="entry name" value="Cytidyl_kinase_type1"/>
    <property type="match status" value="1"/>
</dbReference>
<evidence type="ECO:0000313" key="11">
    <source>
        <dbReference type="Proteomes" id="UP001209654"/>
    </source>
</evidence>
<keyword evidence="3 8" id="KW-0547">Nucleotide-binding</keyword>
<feature type="binding site" evidence="8">
    <location>
        <begin position="27"/>
        <end position="35"/>
    </location>
    <ligand>
        <name>ATP</name>
        <dbReference type="ChEBI" id="CHEBI:30616"/>
    </ligand>
</feature>
<proteinExistence type="inferred from homology"/>
<sequence length="238" mass="25666">MTPAATEAATDMKTYRLGKPLVVAIDGPSGSGKSSVSRETARRLHAAYLDTGAMYRAVTWYCLKTGVALQEAAEVEKAAREVDLRISTHPDHEQVTVSGTDVTQAIREPEISGAVSAVATTLGARAELIRRQQQIIADSGRRIVAEGRDITTVVAPDAEVRILLTASEEARLRRRGLQLGGTQSEQELHNQVIARDAKDSTVVNFSEAADGVFTVDSSELDFEETIDAVLEVVRRAAH</sequence>
<reference evidence="10 11" key="1">
    <citation type="journal article" date="2023" name="Int. J. Syst. Evol. Microbiol.">
        <title>Arthrobacter mangrovi sp. nov., an actinobacterium isolated from the rhizosphere of a mangrove.</title>
        <authorList>
            <person name="Hamada M."/>
            <person name="Saitou S."/>
            <person name="Enomoto N."/>
            <person name="Nanri K."/>
            <person name="Hidaka K."/>
            <person name="Miura T."/>
            <person name="Tamura T."/>
        </authorList>
    </citation>
    <scope>NUCLEOTIDE SEQUENCE [LARGE SCALE GENOMIC DNA]</scope>
    <source>
        <strain evidence="10 11">NBRC 112813</strain>
    </source>
</reference>
<dbReference type="Proteomes" id="UP001209654">
    <property type="component" value="Unassembled WGS sequence"/>
</dbReference>
<comment type="caution">
    <text evidence="10">The sequence shown here is derived from an EMBL/GenBank/DDBJ whole genome shotgun (WGS) entry which is preliminary data.</text>
</comment>
<name>A0ABQ5MXK4_9MICC</name>
<keyword evidence="4 8" id="KW-0418">Kinase</keyword>
<organism evidence="10 11">
    <name type="scientific">Arthrobacter mangrovi</name>
    <dbReference type="NCBI Taxonomy" id="2966350"/>
    <lineage>
        <taxon>Bacteria</taxon>
        <taxon>Bacillati</taxon>
        <taxon>Actinomycetota</taxon>
        <taxon>Actinomycetes</taxon>
        <taxon>Micrococcales</taxon>
        <taxon>Micrococcaceae</taxon>
        <taxon>Arthrobacter</taxon>
    </lineage>
</organism>
<protein>
    <recommendedName>
        <fullName evidence="8">Cytidylate kinase</fullName>
        <shortName evidence="8">CK</shortName>
        <ecNumber evidence="8">2.7.4.25</ecNumber>
    </recommendedName>
    <alternativeName>
        <fullName evidence="8">Cytidine monophosphate kinase</fullName>
        <shortName evidence="8">CMP kinase</shortName>
    </alternativeName>
</protein>
<keyword evidence="11" id="KW-1185">Reference proteome</keyword>
<dbReference type="InterPro" id="IPR003136">
    <property type="entry name" value="Cytidylate_kin"/>
</dbReference>
<evidence type="ECO:0000256" key="2">
    <source>
        <dbReference type="ARBA" id="ARBA00022679"/>
    </source>
</evidence>
<dbReference type="NCBIfam" id="TIGR00017">
    <property type="entry name" value="cmk"/>
    <property type="match status" value="1"/>
</dbReference>
<evidence type="ECO:0000256" key="7">
    <source>
        <dbReference type="ARBA" id="ARBA00048478"/>
    </source>
</evidence>
<evidence type="ECO:0000256" key="3">
    <source>
        <dbReference type="ARBA" id="ARBA00022741"/>
    </source>
</evidence>
<dbReference type="RefSeq" id="WP_264796784.1">
    <property type="nucleotide sequence ID" value="NZ_BRVS01000021.1"/>
</dbReference>
<comment type="catalytic activity">
    <reaction evidence="7 8">
        <text>CMP + ATP = CDP + ADP</text>
        <dbReference type="Rhea" id="RHEA:11600"/>
        <dbReference type="ChEBI" id="CHEBI:30616"/>
        <dbReference type="ChEBI" id="CHEBI:58069"/>
        <dbReference type="ChEBI" id="CHEBI:60377"/>
        <dbReference type="ChEBI" id="CHEBI:456216"/>
        <dbReference type="EC" id="2.7.4.25"/>
    </reaction>
</comment>
<feature type="domain" description="Cytidylate kinase" evidence="9">
    <location>
        <begin position="23"/>
        <end position="234"/>
    </location>
</feature>
<evidence type="ECO:0000256" key="6">
    <source>
        <dbReference type="ARBA" id="ARBA00047615"/>
    </source>
</evidence>
<keyword evidence="5 8" id="KW-0067">ATP-binding</keyword>
<dbReference type="InterPro" id="IPR027417">
    <property type="entry name" value="P-loop_NTPase"/>
</dbReference>
<comment type="similarity">
    <text evidence="1 8">Belongs to the cytidylate kinase family. Type 1 subfamily.</text>
</comment>
<dbReference type="EMBL" id="BRVS01000021">
    <property type="protein sequence ID" value="GLB68689.1"/>
    <property type="molecule type" value="Genomic_DNA"/>
</dbReference>
<evidence type="ECO:0000256" key="1">
    <source>
        <dbReference type="ARBA" id="ARBA00009427"/>
    </source>
</evidence>
<comment type="subcellular location">
    <subcellularLocation>
        <location evidence="8">Cytoplasm</location>
    </subcellularLocation>
</comment>
<evidence type="ECO:0000256" key="4">
    <source>
        <dbReference type="ARBA" id="ARBA00022777"/>
    </source>
</evidence>
<evidence type="ECO:0000256" key="5">
    <source>
        <dbReference type="ARBA" id="ARBA00022840"/>
    </source>
</evidence>
<evidence type="ECO:0000313" key="10">
    <source>
        <dbReference type="EMBL" id="GLB68689.1"/>
    </source>
</evidence>
<evidence type="ECO:0000259" key="9">
    <source>
        <dbReference type="Pfam" id="PF02224"/>
    </source>
</evidence>
<dbReference type="InterPro" id="IPR011994">
    <property type="entry name" value="Cytidylate_kinase_dom"/>
</dbReference>
<dbReference type="SUPFAM" id="SSF52540">
    <property type="entry name" value="P-loop containing nucleoside triphosphate hydrolases"/>
    <property type="match status" value="1"/>
</dbReference>
<dbReference type="EC" id="2.7.4.25" evidence="8"/>
<dbReference type="Pfam" id="PF02224">
    <property type="entry name" value="Cytidylate_kin"/>
    <property type="match status" value="1"/>
</dbReference>
<gene>
    <name evidence="8" type="primary">cmk</name>
    <name evidence="10" type="ORF">AHIS1636_31310</name>
</gene>
<dbReference type="Gene3D" id="3.40.50.300">
    <property type="entry name" value="P-loop containing nucleotide triphosphate hydrolases"/>
    <property type="match status" value="1"/>
</dbReference>
<keyword evidence="8" id="KW-0963">Cytoplasm</keyword>
<keyword evidence="2 8" id="KW-0808">Transferase</keyword>